<dbReference type="Proteomes" id="UP000325672">
    <property type="component" value="Unassembled WGS sequence"/>
</dbReference>
<evidence type="ECO:0000259" key="7">
    <source>
        <dbReference type="Pfam" id="PF01494"/>
    </source>
</evidence>
<dbReference type="InterPro" id="IPR002938">
    <property type="entry name" value="FAD-bd"/>
</dbReference>
<dbReference type="EMBL" id="ML743551">
    <property type="protein sequence ID" value="KAE8143525.1"/>
    <property type="molecule type" value="Genomic_DNA"/>
</dbReference>
<evidence type="ECO:0000256" key="3">
    <source>
        <dbReference type="ARBA" id="ARBA00022827"/>
    </source>
</evidence>
<evidence type="ECO:0000256" key="4">
    <source>
        <dbReference type="ARBA" id="ARBA00023002"/>
    </source>
</evidence>
<keyword evidence="5 8" id="KW-0503">Monooxygenase</keyword>
<evidence type="ECO:0000256" key="1">
    <source>
        <dbReference type="ARBA" id="ARBA00007992"/>
    </source>
</evidence>
<keyword evidence="6" id="KW-0812">Transmembrane</keyword>
<dbReference type="AlphaFoldDB" id="A0A5N6TAW4"/>
<dbReference type="RefSeq" id="XP_031919588.1">
    <property type="nucleotide sequence ID" value="XM_032051254.1"/>
</dbReference>
<dbReference type="Gene3D" id="3.50.50.60">
    <property type="entry name" value="FAD/NAD(P)-binding domain"/>
    <property type="match status" value="1"/>
</dbReference>
<dbReference type="PRINTS" id="PR00420">
    <property type="entry name" value="RNGMNOXGNASE"/>
</dbReference>
<dbReference type="OrthoDB" id="10029326at2759"/>
<proteinExistence type="inferred from homology"/>
<keyword evidence="2" id="KW-0285">Flavoprotein</keyword>
<keyword evidence="3" id="KW-0274">FAD</keyword>
<accession>A0A5N6TAW4</accession>
<keyword evidence="6" id="KW-1133">Transmembrane helix</keyword>
<evidence type="ECO:0000313" key="9">
    <source>
        <dbReference type="Proteomes" id="UP000325672"/>
    </source>
</evidence>
<comment type="similarity">
    <text evidence="1">Belongs to the paxM FAD-dependent monooxygenase family.</text>
</comment>
<dbReference type="PANTHER" id="PTHR13789">
    <property type="entry name" value="MONOOXYGENASE"/>
    <property type="match status" value="1"/>
</dbReference>
<keyword evidence="9" id="KW-1185">Reference proteome</keyword>
<keyword evidence="6" id="KW-0472">Membrane</keyword>
<dbReference type="SUPFAM" id="SSF51905">
    <property type="entry name" value="FAD/NAD(P)-binding domain"/>
    <property type="match status" value="1"/>
</dbReference>
<dbReference type="GeneID" id="43635464"/>
<organism evidence="8 9">
    <name type="scientific">Aspergillus pseudotamarii</name>
    <dbReference type="NCBI Taxonomy" id="132259"/>
    <lineage>
        <taxon>Eukaryota</taxon>
        <taxon>Fungi</taxon>
        <taxon>Dikarya</taxon>
        <taxon>Ascomycota</taxon>
        <taxon>Pezizomycotina</taxon>
        <taxon>Eurotiomycetes</taxon>
        <taxon>Eurotiomycetidae</taxon>
        <taxon>Eurotiales</taxon>
        <taxon>Aspergillaceae</taxon>
        <taxon>Aspergillus</taxon>
        <taxon>Aspergillus subgen. Circumdati</taxon>
    </lineage>
</organism>
<feature type="transmembrane region" description="Helical" evidence="6">
    <location>
        <begin position="6"/>
        <end position="23"/>
    </location>
</feature>
<evidence type="ECO:0000256" key="2">
    <source>
        <dbReference type="ARBA" id="ARBA00022630"/>
    </source>
</evidence>
<sequence>MMTTPLVLIIGCGIAGPILGILYKRKGYHAIVFEKVKALGDAGASIMLMPNGLKVLNLVGLADAVAKESLPLIGFWDGVASGETLGHSGLPAAFTARYGQPAAGIKRASINLMLKKKLLDIDVELREGWKLESIQENEDSVTAIFDGGRTVTGSFLVGCDGIKAASRSIILEMQGIHTGMPTFTGLAQVAGISPTPESLDAFRRGSLCNWYGDGKHIIAYPISSTLTSWAVTLPQMQQHEETWRLSDPAEVEAQRETLASELSGFEPVVLTLIKTATRIIKFGLFDREELSPEQWHSTRCVLVGDAAHPTTPHLGQGANQALEDCYHLMQSMPCIEPGSVDYAERLDCLDSDLPSLFQAYAERRQPRTSALVKEARAQGDKRVVTSPALCKERDAVIAAAWSDPDAIRTKYEALLKEPF</sequence>
<dbReference type="InterPro" id="IPR050493">
    <property type="entry name" value="FAD-dep_Monooxygenase_BioMet"/>
</dbReference>
<dbReference type="GO" id="GO:0004497">
    <property type="term" value="F:monooxygenase activity"/>
    <property type="evidence" value="ECO:0007669"/>
    <property type="project" value="UniProtKB-KW"/>
</dbReference>
<evidence type="ECO:0000256" key="6">
    <source>
        <dbReference type="SAM" id="Phobius"/>
    </source>
</evidence>
<keyword evidence="4" id="KW-0560">Oxidoreductase</keyword>
<dbReference type="PANTHER" id="PTHR13789:SF309">
    <property type="entry name" value="PUTATIVE (AFU_ORTHOLOGUE AFUA_6G14510)-RELATED"/>
    <property type="match status" value="1"/>
</dbReference>
<dbReference type="Pfam" id="PF01494">
    <property type="entry name" value="FAD_binding_3"/>
    <property type="match status" value="1"/>
</dbReference>
<feature type="domain" description="FAD-binding" evidence="7">
    <location>
        <begin position="7"/>
        <end position="337"/>
    </location>
</feature>
<dbReference type="InterPro" id="IPR036188">
    <property type="entry name" value="FAD/NAD-bd_sf"/>
</dbReference>
<gene>
    <name evidence="8" type="ORF">BDV38DRAFT_128</name>
</gene>
<evidence type="ECO:0000256" key="5">
    <source>
        <dbReference type="ARBA" id="ARBA00023033"/>
    </source>
</evidence>
<reference evidence="8 9" key="1">
    <citation type="submission" date="2019-04" db="EMBL/GenBank/DDBJ databases">
        <title>Friends and foes A comparative genomics study of 23 Aspergillus species from section Flavi.</title>
        <authorList>
            <consortium name="DOE Joint Genome Institute"/>
            <person name="Kjaerbolling I."/>
            <person name="Vesth T."/>
            <person name="Frisvad J.C."/>
            <person name="Nybo J.L."/>
            <person name="Theobald S."/>
            <person name="Kildgaard S."/>
            <person name="Isbrandt T."/>
            <person name="Kuo A."/>
            <person name="Sato A."/>
            <person name="Lyhne E.K."/>
            <person name="Kogle M.E."/>
            <person name="Wiebenga A."/>
            <person name="Kun R.S."/>
            <person name="Lubbers R.J."/>
            <person name="Makela M.R."/>
            <person name="Barry K."/>
            <person name="Chovatia M."/>
            <person name="Clum A."/>
            <person name="Daum C."/>
            <person name="Haridas S."/>
            <person name="He G."/>
            <person name="LaButti K."/>
            <person name="Lipzen A."/>
            <person name="Mondo S."/>
            <person name="Riley R."/>
            <person name="Salamov A."/>
            <person name="Simmons B.A."/>
            <person name="Magnuson J.K."/>
            <person name="Henrissat B."/>
            <person name="Mortensen U.H."/>
            <person name="Larsen T.O."/>
            <person name="Devries R.P."/>
            <person name="Grigoriev I.V."/>
            <person name="Machida M."/>
            <person name="Baker S.E."/>
            <person name="Andersen M.R."/>
        </authorList>
    </citation>
    <scope>NUCLEOTIDE SEQUENCE [LARGE SCALE GENOMIC DNA]</scope>
    <source>
        <strain evidence="8 9">CBS 117625</strain>
    </source>
</reference>
<protein>
    <submittedName>
        <fullName evidence="8">Monooxygenase FAD-binding protein</fullName>
    </submittedName>
</protein>
<evidence type="ECO:0000313" key="8">
    <source>
        <dbReference type="EMBL" id="KAE8143525.1"/>
    </source>
</evidence>
<name>A0A5N6TAW4_ASPPS</name>
<dbReference type="GO" id="GO:0071949">
    <property type="term" value="F:FAD binding"/>
    <property type="evidence" value="ECO:0007669"/>
    <property type="project" value="InterPro"/>
</dbReference>